<protein>
    <submittedName>
        <fullName evidence="3">Uncharacterized protein</fullName>
    </submittedName>
</protein>
<sequence>MPRKTLTFLGIILVLVELGGLPNQWKTVYGAMVGIILIIIALVKKGDSAYTDDDSSFKRVMTDEQSQSHENEERKKVRD</sequence>
<gene>
    <name evidence="3" type="ORF">A3C72_00360</name>
</gene>
<comment type="caution">
    <text evidence="3">The sequence shown here is derived from an EMBL/GenBank/DDBJ whole genome shotgun (WGS) entry which is preliminary data.</text>
</comment>
<dbReference type="Proteomes" id="UP000177130">
    <property type="component" value="Unassembled WGS sequence"/>
</dbReference>
<evidence type="ECO:0000256" key="1">
    <source>
        <dbReference type="SAM" id="MobiDB-lite"/>
    </source>
</evidence>
<feature type="region of interest" description="Disordered" evidence="1">
    <location>
        <begin position="60"/>
        <end position="79"/>
    </location>
</feature>
<keyword evidence="2" id="KW-1133">Transmembrane helix</keyword>
<keyword evidence="2" id="KW-0812">Transmembrane</keyword>
<proteinExistence type="predicted"/>
<evidence type="ECO:0000313" key="4">
    <source>
        <dbReference type="Proteomes" id="UP000177130"/>
    </source>
</evidence>
<keyword evidence="2" id="KW-0472">Membrane</keyword>
<organism evidence="3 4">
    <name type="scientific">Candidatus Taylorbacteria bacterium RIFCSPHIGHO2_02_FULL_43_32b</name>
    <dbReference type="NCBI Taxonomy" id="1802306"/>
    <lineage>
        <taxon>Bacteria</taxon>
        <taxon>Candidatus Tayloriibacteriota</taxon>
    </lineage>
</organism>
<dbReference type="STRING" id="1802306.A3C72_00360"/>
<accession>A0A1G2MHG5</accession>
<name>A0A1G2MHG5_9BACT</name>
<feature type="transmembrane region" description="Helical" evidence="2">
    <location>
        <begin position="28"/>
        <end position="43"/>
    </location>
</feature>
<evidence type="ECO:0000256" key="2">
    <source>
        <dbReference type="SAM" id="Phobius"/>
    </source>
</evidence>
<dbReference type="EMBL" id="MHRK01000036">
    <property type="protein sequence ID" value="OHA23370.1"/>
    <property type="molecule type" value="Genomic_DNA"/>
</dbReference>
<reference evidence="3 4" key="1">
    <citation type="journal article" date="2016" name="Nat. Commun.">
        <title>Thousands of microbial genomes shed light on interconnected biogeochemical processes in an aquifer system.</title>
        <authorList>
            <person name="Anantharaman K."/>
            <person name="Brown C.T."/>
            <person name="Hug L.A."/>
            <person name="Sharon I."/>
            <person name="Castelle C.J."/>
            <person name="Probst A.J."/>
            <person name="Thomas B.C."/>
            <person name="Singh A."/>
            <person name="Wilkins M.J."/>
            <person name="Karaoz U."/>
            <person name="Brodie E.L."/>
            <person name="Williams K.H."/>
            <person name="Hubbard S.S."/>
            <person name="Banfield J.F."/>
        </authorList>
    </citation>
    <scope>NUCLEOTIDE SEQUENCE [LARGE SCALE GENOMIC DNA]</scope>
</reference>
<dbReference type="AlphaFoldDB" id="A0A1G2MHG5"/>
<evidence type="ECO:0000313" key="3">
    <source>
        <dbReference type="EMBL" id="OHA23370.1"/>
    </source>
</evidence>